<protein>
    <submittedName>
        <fullName evidence="3">Glycosyltransferase involved in cell wall biosynthesis</fullName>
    </submittedName>
</protein>
<dbReference type="SUPFAM" id="SSF53448">
    <property type="entry name" value="Nucleotide-diphospho-sugar transferases"/>
    <property type="match status" value="1"/>
</dbReference>
<organism evidence="3 4">
    <name type="scientific">Azomonas macrocytogenes</name>
    <name type="common">Azotobacter macrocytogenes</name>
    <dbReference type="NCBI Taxonomy" id="69962"/>
    <lineage>
        <taxon>Bacteria</taxon>
        <taxon>Pseudomonadati</taxon>
        <taxon>Pseudomonadota</taxon>
        <taxon>Gammaproteobacteria</taxon>
        <taxon>Pseudomonadales</taxon>
        <taxon>Pseudomonadaceae</taxon>
        <taxon>Azomonas</taxon>
    </lineage>
</organism>
<dbReference type="InterPro" id="IPR001173">
    <property type="entry name" value="Glyco_trans_2-like"/>
</dbReference>
<comment type="caution">
    <text evidence="3">The sequence shown here is derived from an EMBL/GenBank/DDBJ whole genome shotgun (WGS) entry which is preliminary data.</text>
</comment>
<accession>A0A839T235</accession>
<keyword evidence="1" id="KW-0175">Coiled coil</keyword>
<dbReference type="InterPro" id="IPR029044">
    <property type="entry name" value="Nucleotide-diphossugar_trans"/>
</dbReference>
<proteinExistence type="predicted"/>
<dbReference type="CDD" id="cd00761">
    <property type="entry name" value="Glyco_tranf_GTA_type"/>
    <property type="match status" value="1"/>
</dbReference>
<feature type="domain" description="Glycosyltransferase 2-like" evidence="2">
    <location>
        <begin position="5"/>
        <end position="116"/>
    </location>
</feature>
<dbReference type="PANTHER" id="PTHR43685:SF2">
    <property type="entry name" value="GLYCOSYLTRANSFERASE 2-LIKE DOMAIN-CONTAINING PROTEIN"/>
    <property type="match status" value="1"/>
</dbReference>
<dbReference type="InterPro" id="IPR050834">
    <property type="entry name" value="Glycosyltransf_2"/>
</dbReference>
<dbReference type="Pfam" id="PF00535">
    <property type="entry name" value="Glycos_transf_2"/>
    <property type="match status" value="1"/>
</dbReference>
<evidence type="ECO:0000256" key="1">
    <source>
        <dbReference type="SAM" id="Coils"/>
    </source>
</evidence>
<name>A0A839T235_AZOMA</name>
<dbReference type="GO" id="GO:0016740">
    <property type="term" value="F:transferase activity"/>
    <property type="evidence" value="ECO:0007669"/>
    <property type="project" value="UniProtKB-KW"/>
</dbReference>
<feature type="coiled-coil region" evidence="1">
    <location>
        <begin position="406"/>
        <end position="447"/>
    </location>
</feature>
<reference evidence="3 4" key="1">
    <citation type="submission" date="2020-08" db="EMBL/GenBank/DDBJ databases">
        <title>Genomic Encyclopedia of Type Strains, Phase III (KMG-III): the genomes of soil and plant-associated and newly described type strains.</title>
        <authorList>
            <person name="Whitman W."/>
        </authorList>
    </citation>
    <scope>NUCLEOTIDE SEQUENCE [LARGE SCALE GENOMIC DNA]</scope>
    <source>
        <strain evidence="3 4">CECT 4462</strain>
    </source>
</reference>
<dbReference type="PANTHER" id="PTHR43685">
    <property type="entry name" value="GLYCOSYLTRANSFERASE"/>
    <property type="match status" value="1"/>
</dbReference>
<dbReference type="EMBL" id="JACHXI010000003">
    <property type="protein sequence ID" value="MBB3102454.1"/>
    <property type="molecule type" value="Genomic_DNA"/>
</dbReference>
<evidence type="ECO:0000313" key="3">
    <source>
        <dbReference type="EMBL" id="MBB3102454.1"/>
    </source>
</evidence>
<keyword evidence="4" id="KW-1185">Reference proteome</keyword>
<evidence type="ECO:0000313" key="4">
    <source>
        <dbReference type="Proteomes" id="UP000549250"/>
    </source>
</evidence>
<dbReference type="Gene3D" id="3.90.550.10">
    <property type="entry name" value="Spore Coat Polysaccharide Biosynthesis Protein SpsA, Chain A"/>
    <property type="match status" value="1"/>
</dbReference>
<dbReference type="Proteomes" id="UP000549250">
    <property type="component" value="Unassembled WGS sequence"/>
</dbReference>
<dbReference type="AlphaFoldDB" id="A0A839T235"/>
<dbReference type="RefSeq" id="WP_183165453.1">
    <property type="nucleotide sequence ID" value="NZ_JACHXI010000003.1"/>
</dbReference>
<gene>
    <name evidence="3" type="ORF">FHR87_000837</name>
</gene>
<evidence type="ECO:0000259" key="2">
    <source>
        <dbReference type="Pfam" id="PF00535"/>
    </source>
</evidence>
<sequence>MVDISIIIPYYNAELYIHEGIDSILAYSGKYEYEIIIINDGSTDHHSLQILKSIEDTGLYKVLHQENKGPASARNTGCKAASGSYFLFLDSDNKITPQYIDIALDLLMNDAELGIVYADAFFFGDGSRPGFITNGFNIQKLLASNYIDMCSFIRKTAWQSVGGMDESKDIFTHEDWDFWLSLYEKGWKFKFINQKLFHYRIRRGSLIDTHIKNNEAKSRELYIANKHAELYRENYTDLYVKSDININTQVFWSEKQEQEDTPLRYSEARSTKAWYSSEGKTQRLRLYFPDDLKPVTRLRLDIANRPLAITLHGMYLLNAEEDVLWQWSGDQDSFTDIVGVAFFREQNAEPHTLFTLNNDPRFDIALPDDILASIQPGCALVLDITPCSLASQLPYLLAQIEKPSSLNDKNCLIAAQAEQIQNLQEKQQQMHEQLLRAEAQLDLLKEVVLGNGYVEPL</sequence>
<keyword evidence="3" id="KW-0808">Transferase</keyword>